<feature type="domain" description="AB hydrolase-1" evidence="1">
    <location>
        <begin position="34"/>
        <end position="138"/>
    </location>
</feature>
<dbReference type="Pfam" id="PF00561">
    <property type="entry name" value="Abhydrolase_1"/>
    <property type="match status" value="1"/>
</dbReference>
<proteinExistence type="predicted"/>
<dbReference type="InterPro" id="IPR000073">
    <property type="entry name" value="AB_hydrolase_1"/>
</dbReference>
<dbReference type="EMBL" id="BAAAOB010000001">
    <property type="protein sequence ID" value="GAA1780264.1"/>
    <property type="molecule type" value="Genomic_DNA"/>
</dbReference>
<dbReference type="RefSeq" id="WP_344029215.1">
    <property type="nucleotide sequence ID" value="NZ_BAAAOB010000001.1"/>
</dbReference>
<dbReference type="SUPFAM" id="SSF53474">
    <property type="entry name" value="alpha/beta-Hydrolases"/>
    <property type="match status" value="1"/>
</dbReference>
<organism evidence="2 3">
    <name type="scientific">Leucobacter iarius</name>
    <dbReference type="NCBI Taxonomy" id="333963"/>
    <lineage>
        <taxon>Bacteria</taxon>
        <taxon>Bacillati</taxon>
        <taxon>Actinomycetota</taxon>
        <taxon>Actinomycetes</taxon>
        <taxon>Micrococcales</taxon>
        <taxon>Microbacteriaceae</taxon>
        <taxon>Leucobacter</taxon>
    </lineage>
</organism>
<evidence type="ECO:0000313" key="2">
    <source>
        <dbReference type="EMBL" id="GAA1780264.1"/>
    </source>
</evidence>
<dbReference type="PANTHER" id="PTHR43798:SF33">
    <property type="entry name" value="HYDROLASE, PUTATIVE (AFU_ORTHOLOGUE AFUA_2G14860)-RELATED"/>
    <property type="match status" value="1"/>
</dbReference>
<accession>A0ABN2L9U9</accession>
<sequence length="266" mass="29333">MPNLQFPEVPEPLYVMSQEGYRIATYVWGDDEAPTVIAVHGFASSCKDTWVDTGWVGSLLQAGFRVLGVDQRGHGRSEKPTDPRDYTMPLLVSDIETVLDTYMVDPVLYLGYSLGARVGWHVCADLEHRIERAVLGGIPDGRPLGRLDLDQARAYIAFGTPVTDQATQNYVRLAERVPENSLPALVALAGGMRFGEEELDLGNAPIQPVLVATGTLDAIFEDSKQLAARLPNGTFAEIDKRHHFNAPGARQFRELGIEFLRRGLDD</sequence>
<reference evidence="2 3" key="1">
    <citation type="journal article" date="2019" name="Int. J. Syst. Evol. Microbiol.">
        <title>The Global Catalogue of Microorganisms (GCM) 10K type strain sequencing project: providing services to taxonomists for standard genome sequencing and annotation.</title>
        <authorList>
            <consortium name="The Broad Institute Genomics Platform"/>
            <consortium name="The Broad Institute Genome Sequencing Center for Infectious Disease"/>
            <person name="Wu L."/>
            <person name="Ma J."/>
        </authorList>
    </citation>
    <scope>NUCLEOTIDE SEQUENCE [LARGE SCALE GENOMIC DNA]</scope>
    <source>
        <strain evidence="2 3">JCM 14736</strain>
    </source>
</reference>
<protein>
    <submittedName>
        <fullName evidence="2">Alpha/beta hydrolase</fullName>
    </submittedName>
</protein>
<dbReference type="PANTHER" id="PTHR43798">
    <property type="entry name" value="MONOACYLGLYCEROL LIPASE"/>
    <property type="match status" value="1"/>
</dbReference>
<keyword evidence="2" id="KW-0378">Hydrolase</keyword>
<dbReference type="GO" id="GO:0016787">
    <property type="term" value="F:hydrolase activity"/>
    <property type="evidence" value="ECO:0007669"/>
    <property type="project" value="UniProtKB-KW"/>
</dbReference>
<dbReference type="Gene3D" id="3.40.50.1820">
    <property type="entry name" value="alpha/beta hydrolase"/>
    <property type="match status" value="1"/>
</dbReference>
<dbReference type="Proteomes" id="UP001500851">
    <property type="component" value="Unassembled WGS sequence"/>
</dbReference>
<gene>
    <name evidence="2" type="ORF">GCM10009768_06440</name>
</gene>
<keyword evidence="3" id="KW-1185">Reference proteome</keyword>
<name>A0ABN2L9U9_9MICO</name>
<dbReference type="InterPro" id="IPR050266">
    <property type="entry name" value="AB_hydrolase_sf"/>
</dbReference>
<comment type="caution">
    <text evidence="2">The sequence shown here is derived from an EMBL/GenBank/DDBJ whole genome shotgun (WGS) entry which is preliminary data.</text>
</comment>
<evidence type="ECO:0000313" key="3">
    <source>
        <dbReference type="Proteomes" id="UP001500851"/>
    </source>
</evidence>
<dbReference type="InterPro" id="IPR029058">
    <property type="entry name" value="AB_hydrolase_fold"/>
</dbReference>
<evidence type="ECO:0000259" key="1">
    <source>
        <dbReference type="Pfam" id="PF00561"/>
    </source>
</evidence>